<sequence length="368" mass="40737">MSVSSSVEGSALDCPIGSYPDADQLVREAVRWHFGPDTGSRFWLDRLPKLGFDPIEEIRTFADLAKFPNVVNDLRDIRVEDLIPQGLRSADVYGVYESGGTTGAPKRVLCTHEWMDRWLAFSEQQFRKRGQEPGGNWLGIMPSGPHIFGAALKEQAHRGGGLLFTIDMDPRWVKKRIAGGDLEGAGAYAAHLIEQATYLLETQDIAVMVTTPALLERMAADPHLADLINRKVRYIQWGGMHMDADTRHLFRTEVFPGITLQGGYGSTMVCGGSMERIGLRDDEPCIFDPLGPFIAFNVVDPQTRQPVPYGERGQVVMNLVSKGMFLPNNPERDTALRFEAQPGMPGDAVADVEPLKSFDETTVIEGVY</sequence>
<dbReference type="Gene3D" id="3.40.50.12780">
    <property type="entry name" value="N-terminal domain of ligase-like"/>
    <property type="match status" value="1"/>
</dbReference>
<proteinExistence type="predicted"/>
<dbReference type="InterPro" id="IPR000873">
    <property type="entry name" value="AMP-dep_synth/lig_dom"/>
</dbReference>
<dbReference type="STRING" id="455432.AWN90_26860"/>
<comment type="caution">
    <text evidence="2">The sequence shown here is derived from an EMBL/GenBank/DDBJ whole genome shotgun (WGS) entry which is preliminary data.</text>
</comment>
<gene>
    <name evidence="2" type="ORF">AWN90_26860</name>
</gene>
<dbReference type="AlphaFoldDB" id="A0A161XG41"/>
<evidence type="ECO:0000313" key="2">
    <source>
        <dbReference type="EMBL" id="KZM72438.1"/>
    </source>
</evidence>
<dbReference type="InterPro" id="IPR042099">
    <property type="entry name" value="ANL_N_sf"/>
</dbReference>
<reference evidence="2 3" key="1">
    <citation type="submission" date="2016-04" db="EMBL/GenBank/DDBJ databases">
        <authorList>
            <person name="Evans L.H."/>
            <person name="Alamgir A."/>
            <person name="Owens N."/>
            <person name="Weber N.D."/>
            <person name="Virtaneva K."/>
            <person name="Barbian K."/>
            <person name="Babar A."/>
            <person name="Rosenke K."/>
        </authorList>
    </citation>
    <scope>NUCLEOTIDE SEQUENCE [LARGE SCALE GENOMIC DNA]</scope>
    <source>
        <strain evidence="2 3">IFM 0406</strain>
    </source>
</reference>
<accession>A0A161XG41</accession>
<dbReference type="OrthoDB" id="179194at2"/>
<dbReference type="EMBL" id="LWGR01000007">
    <property type="protein sequence ID" value="KZM72438.1"/>
    <property type="molecule type" value="Genomic_DNA"/>
</dbReference>
<protein>
    <submittedName>
        <fullName evidence="2">Phenazine antibiotic biosynthesis protein</fullName>
    </submittedName>
</protein>
<keyword evidence="3" id="KW-1185">Reference proteome</keyword>
<evidence type="ECO:0000259" key="1">
    <source>
        <dbReference type="Pfam" id="PF00501"/>
    </source>
</evidence>
<evidence type="ECO:0000313" key="3">
    <source>
        <dbReference type="Proteomes" id="UP000076512"/>
    </source>
</evidence>
<dbReference type="Proteomes" id="UP000076512">
    <property type="component" value="Unassembled WGS sequence"/>
</dbReference>
<dbReference type="SUPFAM" id="SSF56801">
    <property type="entry name" value="Acetyl-CoA synthetase-like"/>
    <property type="match status" value="1"/>
</dbReference>
<feature type="domain" description="AMP-dependent synthetase/ligase" evidence="1">
    <location>
        <begin position="199"/>
        <end position="317"/>
    </location>
</feature>
<name>A0A161XG41_9NOCA</name>
<organism evidence="2 3">
    <name type="scientific">Nocardia terpenica</name>
    <dbReference type="NCBI Taxonomy" id="455432"/>
    <lineage>
        <taxon>Bacteria</taxon>
        <taxon>Bacillati</taxon>
        <taxon>Actinomycetota</taxon>
        <taxon>Actinomycetes</taxon>
        <taxon>Mycobacteriales</taxon>
        <taxon>Nocardiaceae</taxon>
        <taxon>Nocardia</taxon>
    </lineage>
</organism>
<dbReference type="Pfam" id="PF00501">
    <property type="entry name" value="AMP-binding"/>
    <property type="match status" value="1"/>
</dbReference>
<dbReference type="RefSeq" id="WP_067588349.1">
    <property type="nucleotide sequence ID" value="NZ_JAAFZG010000006.1"/>
</dbReference>